<name>A0A4Y8ZUC7_9SPHN</name>
<evidence type="ECO:0000259" key="1">
    <source>
        <dbReference type="Pfam" id="PF07238"/>
    </source>
</evidence>
<dbReference type="OrthoDB" id="7391081at2"/>
<feature type="domain" description="PilZ" evidence="1">
    <location>
        <begin position="23"/>
        <end position="100"/>
    </location>
</feature>
<dbReference type="AlphaFoldDB" id="A0A4Y8ZUC7"/>
<accession>A0A4Y8ZUC7</accession>
<dbReference type="RefSeq" id="WP_135085338.1">
    <property type="nucleotide sequence ID" value="NZ_SPDV01000011.1"/>
</dbReference>
<reference evidence="2 3" key="1">
    <citation type="submission" date="2019-03" db="EMBL/GenBank/DDBJ databases">
        <title>Genome sequence of Sphingomonas sp. 17J27-24.</title>
        <authorList>
            <person name="Kim M."/>
            <person name="Maeng S."/>
            <person name="Sathiyaraj S."/>
        </authorList>
    </citation>
    <scope>NUCLEOTIDE SEQUENCE [LARGE SCALE GENOMIC DNA]</scope>
    <source>
        <strain evidence="2 3">17J27-24</strain>
    </source>
</reference>
<evidence type="ECO:0000313" key="3">
    <source>
        <dbReference type="Proteomes" id="UP000298213"/>
    </source>
</evidence>
<proteinExistence type="predicted"/>
<gene>
    <name evidence="2" type="ORF">E2493_07570</name>
</gene>
<dbReference type="InterPro" id="IPR009875">
    <property type="entry name" value="PilZ_domain"/>
</dbReference>
<sequence>MAFATGAEVSAGIHAEHDLWADRRGEERCEGVLDSALLHFRGKPHRVPVLNISSRGAMIEIELDTRLGEPVLIEFDQCSRMHAFVRWNREGRIGLNFGHELVLG</sequence>
<dbReference type="EMBL" id="SPDV01000011">
    <property type="protein sequence ID" value="TFI58912.1"/>
    <property type="molecule type" value="Genomic_DNA"/>
</dbReference>
<keyword evidence="3" id="KW-1185">Reference proteome</keyword>
<organism evidence="2 3">
    <name type="scientific">Sphingomonas parva</name>
    <dbReference type="NCBI Taxonomy" id="2555898"/>
    <lineage>
        <taxon>Bacteria</taxon>
        <taxon>Pseudomonadati</taxon>
        <taxon>Pseudomonadota</taxon>
        <taxon>Alphaproteobacteria</taxon>
        <taxon>Sphingomonadales</taxon>
        <taxon>Sphingomonadaceae</taxon>
        <taxon>Sphingomonas</taxon>
    </lineage>
</organism>
<protein>
    <submittedName>
        <fullName evidence="2">PilZ domain-containing protein</fullName>
    </submittedName>
</protein>
<evidence type="ECO:0000313" key="2">
    <source>
        <dbReference type="EMBL" id="TFI58912.1"/>
    </source>
</evidence>
<dbReference type="Proteomes" id="UP000298213">
    <property type="component" value="Unassembled WGS sequence"/>
</dbReference>
<comment type="caution">
    <text evidence="2">The sequence shown here is derived from an EMBL/GenBank/DDBJ whole genome shotgun (WGS) entry which is preliminary data.</text>
</comment>
<dbReference type="Pfam" id="PF07238">
    <property type="entry name" value="PilZ"/>
    <property type="match status" value="1"/>
</dbReference>
<dbReference type="GO" id="GO:0035438">
    <property type="term" value="F:cyclic-di-GMP binding"/>
    <property type="evidence" value="ECO:0007669"/>
    <property type="project" value="InterPro"/>
</dbReference>
<dbReference type="SUPFAM" id="SSF141371">
    <property type="entry name" value="PilZ domain-like"/>
    <property type="match status" value="1"/>
</dbReference>
<dbReference type="Gene3D" id="2.40.10.220">
    <property type="entry name" value="predicted glycosyltransferase like domains"/>
    <property type="match status" value="1"/>
</dbReference>